<dbReference type="InterPro" id="IPR013094">
    <property type="entry name" value="AB_hydrolase_3"/>
</dbReference>
<dbReference type="PANTHER" id="PTHR48081:SF30">
    <property type="entry name" value="ACETYL-HYDROLASE LIPR-RELATED"/>
    <property type="match status" value="1"/>
</dbReference>
<proteinExistence type="inferred from homology"/>
<evidence type="ECO:0000313" key="6">
    <source>
        <dbReference type="Proteomes" id="UP000006844"/>
    </source>
</evidence>
<dbReference type="InterPro" id="IPR050300">
    <property type="entry name" value="GDXG_lipolytic_enzyme"/>
</dbReference>
<dbReference type="SUPFAM" id="SSF53474">
    <property type="entry name" value="alpha/beta-Hydrolases"/>
    <property type="match status" value="1"/>
</dbReference>
<feature type="domain" description="Alpha/beta hydrolase fold-3" evidence="4">
    <location>
        <begin position="132"/>
        <end position="340"/>
    </location>
</feature>
<protein>
    <submittedName>
        <fullName evidence="5">Alpha/beta hydrolase domain-containing protein</fullName>
    </submittedName>
</protein>
<feature type="chain" id="PRO_5003232183" evidence="3">
    <location>
        <begin position="31"/>
        <end position="365"/>
    </location>
</feature>
<dbReference type="AlphaFoldDB" id="E8UXT0"/>
<dbReference type="Gene3D" id="3.40.50.1820">
    <property type="entry name" value="alpha/beta hydrolase"/>
    <property type="match status" value="1"/>
</dbReference>
<keyword evidence="3" id="KW-0732">Signal</keyword>
<dbReference type="HOGENOM" id="CLU_012494_13_1_0"/>
<comment type="similarity">
    <text evidence="1">Belongs to the 'GDXG' lipolytic enzyme family.</text>
</comment>
<evidence type="ECO:0000256" key="2">
    <source>
        <dbReference type="ARBA" id="ARBA00022801"/>
    </source>
</evidence>
<name>E8UXT0_TERSS</name>
<gene>
    <name evidence="5" type="ordered locus">AciPR4_2302</name>
</gene>
<organism evidence="5 6">
    <name type="scientific">Terriglobus saanensis (strain ATCC BAA-1853 / DSM 23119 / SP1PR4)</name>
    <dbReference type="NCBI Taxonomy" id="401053"/>
    <lineage>
        <taxon>Bacteria</taxon>
        <taxon>Pseudomonadati</taxon>
        <taxon>Acidobacteriota</taxon>
        <taxon>Terriglobia</taxon>
        <taxon>Terriglobales</taxon>
        <taxon>Acidobacteriaceae</taxon>
        <taxon>Terriglobus</taxon>
    </lineage>
</organism>
<evidence type="ECO:0000259" key="4">
    <source>
        <dbReference type="Pfam" id="PF07859"/>
    </source>
</evidence>
<sequence length="365" mass="38961">MGKLSRALGVGVYVSLVAAASIFAPAQSTAGSVRPDGTVVINDLPVPISSSLSPEAHAYMLHLLVDKPFSEGPSESDIKALRAFQDKIMNGFLQPIRSRYQVDIEHKTVAGVYTDIVTPSDGIAPKNKDKVLLNVHGGGFITGARTAGLVESVPIAAIEKIKVVTINYRMGPEFKFPAASEDVAAVYAEILKEYSPQHIGLYGCSAGGMLTGMSIAWFHAHHLPNPAAVGVLCAGLGEMFVGDAPRLAGPLNGMSTPGASANKTGGPRPTLAYLSNANSKDPLVYPLNSTLLLARFPPTLFVTSTRGFEFSSVLEADNALVRQGIETELHVWDGLPHAFWYNSSLPESREVYDVIARFFDSHLSK</sequence>
<dbReference type="Proteomes" id="UP000006844">
    <property type="component" value="Chromosome"/>
</dbReference>
<dbReference type="RefSeq" id="WP_013568829.1">
    <property type="nucleotide sequence ID" value="NC_014963.1"/>
</dbReference>
<reference evidence="5 6" key="1">
    <citation type="journal article" date="2012" name="Stand. Genomic Sci.">
        <title>Complete genome sequence of Terriglobus saanensis type strain SP1PR4(T), an Acidobacteria from tundra soil.</title>
        <authorList>
            <person name="Rawat S.R."/>
            <person name="Mannisto M.K."/>
            <person name="Starovoytov V."/>
            <person name="Goodwin L."/>
            <person name="Nolan M."/>
            <person name="Hauser L."/>
            <person name="Land M."/>
            <person name="Davenport K.W."/>
            <person name="Woyke T."/>
            <person name="Haggblom M.M."/>
        </authorList>
    </citation>
    <scope>NUCLEOTIDE SEQUENCE</scope>
    <source>
        <strain evidence="6">ATCC BAA-1853 / DSM 23119 / SP1PR4</strain>
    </source>
</reference>
<dbReference type="eggNOG" id="COG0657">
    <property type="taxonomic scope" value="Bacteria"/>
</dbReference>
<dbReference type="PANTHER" id="PTHR48081">
    <property type="entry name" value="AB HYDROLASE SUPERFAMILY PROTEIN C4A8.06C"/>
    <property type="match status" value="1"/>
</dbReference>
<evidence type="ECO:0000256" key="3">
    <source>
        <dbReference type="SAM" id="SignalP"/>
    </source>
</evidence>
<dbReference type="EMBL" id="CP002467">
    <property type="protein sequence ID" value="ADV83096.1"/>
    <property type="molecule type" value="Genomic_DNA"/>
</dbReference>
<keyword evidence="2 5" id="KW-0378">Hydrolase</keyword>
<dbReference type="KEGG" id="tsa:AciPR4_2302"/>
<keyword evidence="6" id="KW-1185">Reference proteome</keyword>
<accession>E8UXT0</accession>
<dbReference type="Pfam" id="PF07859">
    <property type="entry name" value="Abhydrolase_3"/>
    <property type="match status" value="1"/>
</dbReference>
<dbReference type="InterPro" id="IPR029058">
    <property type="entry name" value="AB_hydrolase_fold"/>
</dbReference>
<dbReference type="STRING" id="401053.AciPR4_2302"/>
<evidence type="ECO:0000313" key="5">
    <source>
        <dbReference type="EMBL" id="ADV83096.1"/>
    </source>
</evidence>
<evidence type="ECO:0000256" key="1">
    <source>
        <dbReference type="ARBA" id="ARBA00010515"/>
    </source>
</evidence>
<dbReference type="GO" id="GO:0004806">
    <property type="term" value="F:triacylglycerol lipase activity"/>
    <property type="evidence" value="ECO:0007669"/>
    <property type="project" value="TreeGrafter"/>
</dbReference>
<feature type="signal peptide" evidence="3">
    <location>
        <begin position="1"/>
        <end position="30"/>
    </location>
</feature>